<evidence type="ECO:0000313" key="2">
    <source>
        <dbReference type="EMBL" id="SMO38246.1"/>
    </source>
</evidence>
<dbReference type="InterPro" id="IPR050177">
    <property type="entry name" value="Lipid_A_modif_metabolic_enz"/>
</dbReference>
<dbReference type="RefSeq" id="WP_142526522.1">
    <property type="nucleotide sequence ID" value="NZ_CBCSJO010000002.1"/>
</dbReference>
<sequence length="295" mass="33424">MRVLVTGSAGKLGSVTVKLLADFGHMVTGLDISASATTKLIADIKDKNTLLEITKGFDAIIHTAALHGRHMDLNYSREEFVDTNVKGTLNLLNACVANGISKFLFTSTTSIYGKSLVNNHAAVWVDEELPIQPRDIYDITKQLCEELCREFFEKERIEATVYRVGRFLPEPEDLKLSHRLYRGLDEQDGAEALRLALDHKFDQFEIFNISSGSPFQKEDLIDLKRDALNVIAKYYPEAIELYERNHWTFPKSIDRVYCSDKAKDMLSYRPKFTFEYLVKEQIQARTSSAGIDGVA</sequence>
<gene>
    <name evidence="2" type="ORF">SAMN06265348_101436</name>
</gene>
<reference evidence="2 3" key="1">
    <citation type="submission" date="2017-05" db="EMBL/GenBank/DDBJ databases">
        <authorList>
            <person name="Varghese N."/>
            <person name="Submissions S."/>
        </authorList>
    </citation>
    <scope>NUCLEOTIDE SEQUENCE [LARGE SCALE GENOMIC DNA]</scope>
    <source>
        <strain evidence="2 3">DSM 19036</strain>
    </source>
</reference>
<keyword evidence="3" id="KW-1185">Reference proteome</keyword>
<dbReference type="OrthoDB" id="9801056at2"/>
<dbReference type="Proteomes" id="UP000320300">
    <property type="component" value="Unassembled WGS sequence"/>
</dbReference>
<protein>
    <submittedName>
        <fullName evidence="2">Nucleoside-diphosphate-sugar epimerase</fullName>
    </submittedName>
</protein>
<dbReference type="AlphaFoldDB" id="A0A521ATV2"/>
<evidence type="ECO:0000259" key="1">
    <source>
        <dbReference type="Pfam" id="PF01370"/>
    </source>
</evidence>
<dbReference type="InterPro" id="IPR001509">
    <property type="entry name" value="Epimerase_deHydtase"/>
</dbReference>
<name>A0A521ATV2_9SPHI</name>
<dbReference type="EMBL" id="FXTN01000001">
    <property type="protein sequence ID" value="SMO38246.1"/>
    <property type="molecule type" value="Genomic_DNA"/>
</dbReference>
<feature type="domain" description="NAD-dependent epimerase/dehydratase" evidence="1">
    <location>
        <begin position="3"/>
        <end position="165"/>
    </location>
</feature>
<evidence type="ECO:0000313" key="3">
    <source>
        <dbReference type="Proteomes" id="UP000320300"/>
    </source>
</evidence>
<dbReference type="Pfam" id="PF01370">
    <property type="entry name" value="Epimerase"/>
    <property type="match status" value="1"/>
</dbReference>
<proteinExistence type="predicted"/>
<dbReference type="SUPFAM" id="SSF51735">
    <property type="entry name" value="NAD(P)-binding Rossmann-fold domains"/>
    <property type="match status" value="1"/>
</dbReference>
<dbReference type="PANTHER" id="PTHR43245:SF54">
    <property type="entry name" value="BLL0593 PROTEIN"/>
    <property type="match status" value="1"/>
</dbReference>
<dbReference type="InterPro" id="IPR036291">
    <property type="entry name" value="NAD(P)-bd_dom_sf"/>
</dbReference>
<accession>A0A521ATV2</accession>
<dbReference type="Gene3D" id="3.40.50.720">
    <property type="entry name" value="NAD(P)-binding Rossmann-like Domain"/>
    <property type="match status" value="1"/>
</dbReference>
<organism evidence="2 3">
    <name type="scientific">Pedobacter westerhofensis</name>
    <dbReference type="NCBI Taxonomy" id="425512"/>
    <lineage>
        <taxon>Bacteria</taxon>
        <taxon>Pseudomonadati</taxon>
        <taxon>Bacteroidota</taxon>
        <taxon>Sphingobacteriia</taxon>
        <taxon>Sphingobacteriales</taxon>
        <taxon>Sphingobacteriaceae</taxon>
        <taxon>Pedobacter</taxon>
    </lineage>
</organism>
<dbReference type="CDD" id="cd08946">
    <property type="entry name" value="SDR_e"/>
    <property type="match status" value="1"/>
</dbReference>
<dbReference type="PANTHER" id="PTHR43245">
    <property type="entry name" value="BIFUNCTIONAL POLYMYXIN RESISTANCE PROTEIN ARNA"/>
    <property type="match status" value="1"/>
</dbReference>